<sequence length="61" mass="6853">MSATGNLSRCCRTSESAKYSDRLSFWKHLHIIEAEKDGCRADHAMTIAQLMQEGRVQQAAL</sequence>
<reference evidence="1 2" key="1">
    <citation type="submission" date="2021-08" db="EMBL/GenBank/DDBJ databases">
        <title>Draft Genome Sequence of Phanerochaete sordida strain YK-624.</title>
        <authorList>
            <person name="Mori T."/>
            <person name="Dohra H."/>
            <person name="Suzuki T."/>
            <person name="Kawagishi H."/>
            <person name="Hirai H."/>
        </authorList>
    </citation>
    <scope>NUCLEOTIDE SEQUENCE [LARGE SCALE GENOMIC DNA]</scope>
    <source>
        <strain evidence="1 2">YK-624</strain>
    </source>
</reference>
<accession>A0A9P3LIM0</accession>
<evidence type="ECO:0000313" key="2">
    <source>
        <dbReference type="Proteomes" id="UP000703269"/>
    </source>
</evidence>
<protein>
    <submittedName>
        <fullName evidence="1">Uncharacterized protein</fullName>
    </submittedName>
</protein>
<gene>
    <name evidence="1" type="ORF">PsYK624_120040</name>
</gene>
<dbReference type="EMBL" id="BPQB01000052">
    <property type="protein sequence ID" value="GJE95814.1"/>
    <property type="molecule type" value="Genomic_DNA"/>
</dbReference>
<comment type="caution">
    <text evidence="1">The sequence shown here is derived from an EMBL/GenBank/DDBJ whole genome shotgun (WGS) entry which is preliminary data.</text>
</comment>
<proteinExistence type="predicted"/>
<dbReference type="AlphaFoldDB" id="A0A9P3LIM0"/>
<name>A0A9P3LIM0_9APHY</name>
<organism evidence="1 2">
    <name type="scientific">Phanerochaete sordida</name>
    <dbReference type="NCBI Taxonomy" id="48140"/>
    <lineage>
        <taxon>Eukaryota</taxon>
        <taxon>Fungi</taxon>
        <taxon>Dikarya</taxon>
        <taxon>Basidiomycota</taxon>
        <taxon>Agaricomycotina</taxon>
        <taxon>Agaricomycetes</taxon>
        <taxon>Polyporales</taxon>
        <taxon>Phanerochaetaceae</taxon>
        <taxon>Phanerochaete</taxon>
    </lineage>
</organism>
<evidence type="ECO:0000313" key="1">
    <source>
        <dbReference type="EMBL" id="GJE95814.1"/>
    </source>
</evidence>
<dbReference type="Proteomes" id="UP000703269">
    <property type="component" value="Unassembled WGS sequence"/>
</dbReference>
<keyword evidence="2" id="KW-1185">Reference proteome</keyword>